<dbReference type="Pfam" id="PF13175">
    <property type="entry name" value="AAA_15"/>
    <property type="match status" value="1"/>
</dbReference>
<feature type="domain" description="Endonuclease GajA/Old nuclease/RecF-like AAA" evidence="1">
    <location>
        <begin position="1"/>
        <end position="373"/>
    </location>
</feature>
<protein>
    <recommendedName>
        <fullName evidence="1">Endonuclease GajA/Old nuclease/RecF-like AAA domain-containing protein</fullName>
    </recommendedName>
</protein>
<reference evidence="2 3" key="1">
    <citation type="journal article" date="2018" name="Emerg. Microbes Infect.">
        <title>Genomic analysis of oral Campylobacter concisus strains identified a potential bacterial molecular marker associated with active Crohn's disease.</title>
        <authorList>
            <person name="Liu F."/>
            <person name="Ma R."/>
            <person name="Tay C.Y.A."/>
            <person name="Octavia S."/>
            <person name="Lan R."/>
            <person name="Chung H.K.L."/>
            <person name="Riordan S.M."/>
            <person name="Grimm M.C."/>
            <person name="Leong R.W."/>
            <person name="Tanaka M.M."/>
            <person name="Connor S."/>
            <person name="Zhang L."/>
        </authorList>
    </citation>
    <scope>NUCLEOTIDE SEQUENCE [LARGE SCALE GENOMIC DNA]</scope>
    <source>
        <strain evidence="2 3">P2CDO4</strain>
    </source>
</reference>
<dbReference type="GO" id="GO:0000731">
    <property type="term" value="P:DNA synthesis involved in DNA repair"/>
    <property type="evidence" value="ECO:0007669"/>
    <property type="project" value="TreeGrafter"/>
</dbReference>
<dbReference type="Gene3D" id="3.40.50.300">
    <property type="entry name" value="P-loop containing nucleotide triphosphate hydrolases"/>
    <property type="match status" value="1"/>
</dbReference>
<name>A0A2R4NYQ8_9BACT</name>
<dbReference type="InterPro" id="IPR027417">
    <property type="entry name" value="P-loop_NTPase"/>
</dbReference>
<evidence type="ECO:0000313" key="3">
    <source>
        <dbReference type="Proteomes" id="UP000241854"/>
    </source>
</evidence>
<dbReference type="SUPFAM" id="SSF52540">
    <property type="entry name" value="P-loop containing nucleoside triphosphate hydrolases"/>
    <property type="match status" value="1"/>
</dbReference>
<dbReference type="CDD" id="cd00267">
    <property type="entry name" value="ABC_ATPase"/>
    <property type="match status" value="1"/>
</dbReference>
<evidence type="ECO:0000313" key="2">
    <source>
        <dbReference type="EMBL" id="AVX43569.1"/>
    </source>
</evidence>
<dbReference type="Proteomes" id="UP000241854">
    <property type="component" value="Chromosome"/>
</dbReference>
<accession>A0A2R4NYQ8</accession>
<proteinExistence type="predicted"/>
<dbReference type="InterPro" id="IPR041685">
    <property type="entry name" value="AAA_GajA/Old/RecF-like"/>
</dbReference>
<dbReference type="PANTHER" id="PTHR32182:SF22">
    <property type="entry name" value="ATP-DEPENDENT ENDONUCLEASE, OLD FAMILY-RELATED"/>
    <property type="match status" value="1"/>
</dbReference>
<organism evidence="2 3">
    <name type="scientific">Campylobacter concisus</name>
    <dbReference type="NCBI Taxonomy" id="199"/>
    <lineage>
        <taxon>Bacteria</taxon>
        <taxon>Pseudomonadati</taxon>
        <taxon>Campylobacterota</taxon>
        <taxon>Epsilonproteobacteria</taxon>
        <taxon>Campylobacterales</taxon>
        <taxon>Campylobacteraceae</taxon>
        <taxon>Campylobacter</taxon>
    </lineage>
</organism>
<dbReference type="PANTHER" id="PTHR32182">
    <property type="entry name" value="DNA REPLICATION AND REPAIR PROTEIN RECF"/>
    <property type="match status" value="1"/>
</dbReference>
<gene>
    <name evidence="2" type="ORF">CCS77_0508</name>
</gene>
<sequence length="660" mass="76569">MIVGILLKNYKIYGGVKYIPVTTSHNFTAYIGDNGAGKSSILEALDTYFNDREWNLTKGASTTDANTPYIVVIHLLKKDIVNKIIKNYDKNDNELADKVKKISEYLWNFEQVENDFRSNKSQEPKNLVNDLKKIDILYRESHYLIISGNAHKDDYSAYFGSFDSIISKLFEIKFNSQKESENKDFRECFKYLNHIVWDCYSYIYMPVEAGIEEFTKLETDNMQKLIGMDISTKIEKIIKTPLQSINTDLNVFVRELENDLLNLYAYKSPSNRINITPKELIDKVIELFFSIRVLHKIVDGNKIKADSLSSGEKRQALIDIAAALLDSQTIEHKEIILAIDEPEASLNLSKNFAQFEKLIEISQYKAQVIVTTHWYGFLPVAINANAHFLTKKNAKDSLEFNFNTFDLYNYREKLKQIRNIDYTQIPSDIQLKSIYDLVQSIVSSVRLDKPYNWLICEGSSDKIYFDFYFKDLVEKYNLRILPVGGASEVIKIYEYLKLPMSEKDNINGKIYCLIDSDGKSEQLVCKGAWDKKMVAKRILNKNSEKRTILVDVGYNDCEMKTEIEDCLNGIVFVKALKTYIEDEDISAILGDVKNFKDDKSLNSHFCFNLRDDDRKILKDFFDQDSGYRKIEFAKKYVEIALDNNAKSPDWIDEIENWFKE</sequence>
<dbReference type="AlphaFoldDB" id="A0A2R4NYQ8"/>
<dbReference type="RefSeq" id="WP_107916467.1">
    <property type="nucleotide sequence ID" value="NZ_CP021642.1"/>
</dbReference>
<evidence type="ECO:0000259" key="1">
    <source>
        <dbReference type="Pfam" id="PF13175"/>
    </source>
</evidence>
<dbReference type="GO" id="GO:0006302">
    <property type="term" value="P:double-strand break repair"/>
    <property type="evidence" value="ECO:0007669"/>
    <property type="project" value="TreeGrafter"/>
</dbReference>
<dbReference type="EMBL" id="CP021642">
    <property type="protein sequence ID" value="AVX43569.1"/>
    <property type="molecule type" value="Genomic_DNA"/>
</dbReference>